<reference evidence="1" key="1">
    <citation type="submission" date="2022-07" db="EMBL/GenBank/DDBJ databases">
        <title>Phylogenomic reconstructions and comparative analyses of Kickxellomycotina fungi.</title>
        <authorList>
            <person name="Reynolds N.K."/>
            <person name="Stajich J.E."/>
            <person name="Barry K."/>
            <person name="Grigoriev I.V."/>
            <person name="Crous P."/>
            <person name="Smith M.E."/>
        </authorList>
    </citation>
    <scope>NUCLEOTIDE SEQUENCE</scope>
    <source>
        <strain evidence="1">BCRC 34780</strain>
    </source>
</reference>
<sequence length="801" mass="86721">MSTADMDAWSDLDAFLEALPEKLEKSPYDHGVYTQWVALMQAIGNVESLRDAQGRMCSQVAVPEETLLGWIADEEARLEANCDEATLASIVRLFEAGVQDRRSPSMWQRYADAVLRMADSDDAAMQAAAAAVFGAEDYSQGVLLRAVEATRANYQHGQAIWVLYKDRIARDIDQASEPQRGALVELLHTALLDRLCQPHAGLDDTWSLYSEYTTRYHNADYEQQMVAANEIVANTRRLCAQREALEDRLVAAGNGWGAFSEYIDRLVQQKGASVEEVAALYEQALLHNGYSPEAWSEYTAYLEGVAGDTSAVLAVSERAIRSCPWSGKLWAQAIHFSYMVHGRESAGEVFRRAQTTHAIDYSMLEYGHAAVAWLTAVRLDSTSSPEAAEMLPATCEECIDTAYSLEIGTADPYLFLERCCTSVVVELEGGPEVARKIWTRVCKARKVCTEAWVLSAEFERAHGTAASARSVYRHAAQRKLDNPERLFDAWLAFECAAGELAELYAAERVVSAQRRVAQRRLEREACHVGAFDTQPEGPPEEAEQAEAEQAEAEQTEGPAAKRRRADSPAEATRRSDGSLVVFAKGFPLGYGASDIEAFFGGGANVGQATVLAAKQGAACGQAKVVLRTTDALVAALDKNGSKIDGQFVSVHTFKKQRPARAATAEISVEVRGFSPETSNKQIEAIARGAGTLVRVRRSQAGDVAYAVMKSREDALRAVGLLNGSEIGGKTLTAAIGPGAGTGAGASADAGAATKMMPRRVAARGPAKKVRLRTQQPATPASEAGDVGKTNADFRQLYLGTK</sequence>
<dbReference type="Proteomes" id="UP001140087">
    <property type="component" value="Unassembled WGS sequence"/>
</dbReference>
<dbReference type="EMBL" id="JANBUN010000284">
    <property type="protein sequence ID" value="KAJ2805068.1"/>
    <property type="molecule type" value="Genomic_DNA"/>
</dbReference>
<keyword evidence="2" id="KW-1185">Reference proteome</keyword>
<gene>
    <name evidence="1" type="primary">PRP24</name>
    <name evidence="1" type="ORF">H4R21_001400</name>
</gene>
<evidence type="ECO:0000313" key="2">
    <source>
        <dbReference type="Proteomes" id="UP001140087"/>
    </source>
</evidence>
<accession>A0ACC1LBT6</accession>
<organism evidence="1 2">
    <name type="scientific">Coemansia helicoidea</name>
    <dbReference type="NCBI Taxonomy" id="1286919"/>
    <lineage>
        <taxon>Eukaryota</taxon>
        <taxon>Fungi</taxon>
        <taxon>Fungi incertae sedis</taxon>
        <taxon>Zoopagomycota</taxon>
        <taxon>Kickxellomycotina</taxon>
        <taxon>Kickxellomycetes</taxon>
        <taxon>Kickxellales</taxon>
        <taxon>Kickxellaceae</taxon>
        <taxon>Coemansia</taxon>
    </lineage>
</organism>
<evidence type="ECO:0000313" key="1">
    <source>
        <dbReference type="EMBL" id="KAJ2805068.1"/>
    </source>
</evidence>
<name>A0ACC1LBT6_9FUNG</name>
<comment type="caution">
    <text evidence="1">The sequence shown here is derived from an EMBL/GenBank/DDBJ whole genome shotgun (WGS) entry which is preliminary data.</text>
</comment>
<proteinExistence type="predicted"/>
<protein>
    <submittedName>
        <fullName evidence="1">Splicing factor</fullName>
    </submittedName>
</protein>